<dbReference type="AlphaFoldDB" id="A0A6C0KE88"/>
<name>A0A6C0KE88_9ZZZZ</name>
<accession>A0A6C0KE88</accession>
<reference evidence="1" key="1">
    <citation type="journal article" date="2020" name="Nature">
        <title>Giant virus diversity and host interactions through global metagenomics.</title>
        <authorList>
            <person name="Schulz F."/>
            <person name="Roux S."/>
            <person name="Paez-Espino D."/>
            <person name="Jungbluth S."/>
            <person name="Walsh D.A."/>
            <person name="Denef V.J."/>
            <person name="McMahon K.D."/>
            <person name="Konstantinidis K.T."/>
            <person name="Eloe-Fadrosh E.A."/>
            <person name="Kyrpides N.C."/>
            <person name="Woyke T."/>
        </authorList>
    </citation>
    <scope>NUCLEOTIDE SEQUENCE</scope>
    <source>
        <strain evidence="1">GVMAG-S-1102244-55</strain>
    </source>
</reference>
<organism evidence="1">
    <name type="scientific">viral metagenome</name>
    <dbReference type="NCBI Taxonomy" id="1070528"/>
    <lineage>
        <taxon>unclassified sequences</taxon>
        <taxon>metagenomes</taxon>
        <taxon>organismal metagenomes</taxon>
    </lineage>
</organism>
<dbReference type="EMBL" id="MN740848">
    <property type="protein sequence ID" value="QHU15020.1"/>
    <property type="molecule type" value="Genomic_DNA"/>
</dbReference>
<protein>
    <submittedName>
        <fullName evidence="1">Uncharacterized protein</fullName>
    </submittedName>
</protein>
<evidence type="ECO:0000313" key="1">
    <source>
        <dbReference type="EMBL" id="QHU15020.1"/>
    </source>
</evidence>
<proteinExistence type="predicted"/>
<sequence length="111" mass="13044">MIYKLYKTIYLDKYNKCYKNIITINKNPNDPALTTVLKQVSRQKLSPFEGFDCCKENNSCILAFIDPNTKEFLIEDNIDQVFSILIDNDYKIEYKMTKLIKDSKLICLISK</sequence>